<evidence type="ECO:0000256" key="1">
    <source>
        <dbReference type="SAM" id="Coils"/>
    </source>
</evidence>
<reference evidence="2 3" key="1">
    <citation type="submission" date="2017-08" db="EMBL/GenBank/DDBJ databases">
        <title>The Vibrio qinghaiensis sp.-Q67 is a luminous bacteria isolated firstly from Qinghai lake, Qinghai province, China, which has been proved to be very sensitive to detect environmental and food pollutants. Therefore, complete genome analysis of V. qinghaiensis sp.-Q67 highlights the potential application of this strain on detection of hazards in the contaminated environments.</title>
        <authorList>
            <person name="Gong L."/>
        </authorList>
    </citation>
    <scope>NUCLEOTIDE SEQUENCE [LARGE SCALE GENOMIC DNA]</scope>
    <source>
        <strain evidence="2 3">Q67</strain>
    </source>
</reference>
<evidence type="ECO:0000313" key="3">
    <source>
        <dbReference type="Proteomes" id="UP000215148"/>
    </source>
</evidence>
<dbReference type="EMBL" id="CP022741">
    <property type="protein sequence ID" value="ASU21971.1"/>
    <property type="molecule type" value="Genomic_DNA"/>
</dbReference>
<keyword evidence="3" id="KW-1185">Reference proteome</keyword>
<accession>A0A223MWP9</accession>
<dbReference type="Gene3D" id="1.20.1270.340">
    <property type="match status" value="1"/>
</dbReference>
<dbReference type="InterPro" id="IPR038338">
    <property type="entry name" value="PriC_sf"/>
</dbReference>
<organism evidence="2 3">
    <name type="scientific">Vibrio qinghaiensis</name>
    <dbReference type="NCBI Taxonomy" id="2025808"/>
    <lineage>
        <taxon>Bacteria</taxon>
        <taxon>Pseudomonadati</taxon>
        <taxon>Pseudomonadota</taxon>
        <taxon>Gammaproteobacteria</taxon>
        <taxon>Vibrionales</taxon>
        <taxon>Vibrionaceae</taxon>
        <taxon>Vibrio</taxon>
    </lineage>
</organism>
<keyword evidence="1" id="KW-0175">Coiled coil</keyword>
<dbReference type="Pfam" id="PF07445">
    <property type="entry name" value="PriC"/>
    <property type="match status" value="1"/>
</dbReference>
<name>A0A223MWP9_9VIBR</name>
<feature type="coiled-coil region" evidence="1">
    <location>
        <begin position="152"/>
        <end position="179"/>
    </location>
</feature>
<dbReference type="AlphaFoldDB" id="A0A223MWP9"/>
<protein>
    <submittedName>
        <fullName evidence="2">Prepilin peptidase</fullName>
    </submittedName>
</protein>
<evidence type="ECO:0000313" key="2">
    <source>
        <dbReference type="EMBL" id="ASU21971.1"/>
    </source>
</evidence>
<dbReference type="InterPro" id="IPR010890">
    <property type="entry name" value="PriC"/>
</dbReference>
<sequence>MVCRLMNHFSQLKSLIEELKQQAASVDRTRGEHHQALFDERLFHCKAHLLIPCVMEAKATFDSIVREQESQRLTSQRAQYLTDRLLAQIAAIQREISTVSIRKSEPKHRSYYRKPINALYQELAQHQEWERRLMDMVREKELGLKQNSAVSQQQAQKALLTVEQRLKRCQEAKAKIEKQITFREKNQ</sequence>
<proteinExistence type="predicted"/>
<dbReference type="KEGG" id="vqi:CCZ37_04910"/>
<gene>
    <name evidence="2" type="ORF">CCZ37_04910</name>
</gene>
<dbReference type="Proteomes" id="UP000215148">
    <property type="component" value="Chromosome 1"/>
</dbReference>